<name>X1P0K2_9ZZZZ</name>
<gene>
    <name evidence="1" type="ORF">S06H3_50661</name>
</gene>
<protein>
    <submittedName>
        <fullName evidence="1">Uncharacterized protein</fullName>
    </submittedName>
</protein>
<proteinExistence type="predicted"/>
<dbReference type="EMBL" id="BARV01032097">
    <property type="protein sequence ID" value="GAI32550.1"/>
    <property type="molecule type" value="Genomic_DNA"/>
</dbReference>
<organism evidence="1">
    <name type="scientific">marine sediment metagenome</name>
    <dbReference type="NCBI Taxonomy" id="412755"/>
    <lineage>
        <taxon>unclassified sequences</taxon>
        <taxon>metagenomes</taxon>
        <taxon>ecological metagenomes</taxon>
    </lineage>
</organism>
<evidence type="ECO:0000313" key="1">
    <source>
        <dbReference type="EMBL" id="GAI32550.1"/>
    </source>
</evidence>
<dbReference type="AlphaFoldDB" id="X1P0K2"/>
<accession>X1P0K2</accession>
<comment type="caution">
    <text evidence="1">The sequence shown here is derived from an EMBL/GenBank/DDBJ whole genome shotgun (WGS) entry which is preliminary data.</text>
</comment>
<sequence>MITTIVGNTDVRATSDFKADRDYHVYAMER</sequence>
<reference evidence="1" key="1">
    <citation type="journal article" date="2014" name="Front. Microbiol.">
        <title>High frequency of phylogenetically diverse reductive dehalogenase-homologous genes in deep subseafloor sedimentary metagenomes.</title>
        <authorList>
            <person name="Kawai M."/>
            <person name="Futagami T."/>
            <person name="Toyoda A."/>
            <person name="Takaki Y."/>
            <person name="Nishi S."/>
            <person name="Hori S."/>
            <person name="Arai W."/>
            <person name="Tsubouchi T."/>
            <person name="Morono Y."/>
            <person name="Uchiyama I."/>
            <person name="Ito T."/>
            <person name="Fujiyama A."/>
            <person name="Inagaki F."/>
            <person name="Takami H."/>
        </authorList>
    </citation>
    <scope>NUCLEOTIDE SEQUENCE</scope>
    <source>
        <strain evidence="1">Expedition CK06-06</strain>
    </source>
</reference>
<feature type="non-terminal residue" evidence="1">
    <location>
        <position position="30"/>
    </location>
</feature>